<evidence type="ECO:0000313" key="1">
    <source>
        <dbReference type="EMBL" id="KKL95018.1"/>
    </source>
</evidence>
<organism evidence="1">
    <name type="scientific">marine sediment metagenome</name>
    <dbReference type="NCBI Taxonomy" id="412755"/>
    <lineage>
        <taxon>unclassified sequences</taxon>
        <taxon>metagenomes</taxon>
        <taxon>ecological metagenomes</taxon>
    </lineage>
</organism>
<proteinExistence type="predicted"/>
<name>A0A0F9G8D7_9ZZZZ</name>
<accession>A0A0F9G8D7</accession>
<dbReference type="AlphaFoldDB" id="A0A0F9G8D7"/>
<reference evidence="1" key="1">
    <citation type="journal article" date="2015" name="Nature">
        <title>Complex archaea that bridge the gap between prokaryotes and eukaryotes.</title>
        <authorList>
            <person name="Spang A."/>
            <person name="Saw J.H."/>
            <person name="Jorgensen S.L."/>
            <person name="Zaremba-Niedzwiedzka K."/>
            <person name="Martijn J."/>
            <person name="Lind A.E."/>
            <person name="van Eijk R."/>
            <person name="Schleper C."/>
            <person name="Guy L."/>
            <person name="Ettema T.J."/>
        </authorList>
    </citation>
    <scope>NUCLEOTIDE SEQUENCE</scope>
</reference>
<dbReference type="EMBL" id="LAZR01018784">
    <property type="protein sequence ID" value="KKL95018.1"/>
    <property type="molecule type" value="Genomic_DNA"/>
</dbReference>
<comment type="caution">
    <text evidence="1">The sequence shown here is derived from an EMBL/GenBank/DDBJ whole genome shotgun (WGS) entry which is preliminary data.</text>
</comment>
<gene>
    <name evidence="1" type="ORF">LCGC14_1858770</name>
</gene>
<protein>
    <submittedName>
        <fullName evidence="1">Uncharacterized protein</fullName>
    </submittedName>
</protein>
<sequence>MATVVLTIDYETMLKVLRSGLYQNALKPYAWDVIDFWMDEIDEIVALIEGEP</sequence>